<keyword evidence="4" id="KW-1185">Reference proteome</keyword>
<sequence>MDASNPHPQSSTRPKVTPRIIIHGGAGNITRTTVSKERYAAYEASLQRILASSAALLAIPGATALDVATHAVSQLEDDELYNSGHGAVFTRAGTNELECSIMVSDGYQKRGASCMMLQHVRNPIRLAREILVRGETPNGGGAQDHCQYSGSYVEELAKQWGLDIVGTQYFFTQRKWEEHKKGLAEEKKQREKAEAGGLRFDENENVGVSEMSDWEKTHYIPLGTCGAVVLDSFGTICTATSTGGLTNKIPGRVGDTPSMGTGYWAEEWFEEPKTQMLYQPFPPASSPLDKLSRGDLRSLVGDCLPSSTLSLSQSPHPSLTSSQYDVKPTPVRHAVGMSSSGNGDTFVRMAAARTVAAKSRFASTSLSDALTWMTGPGGELQKSAGDRWGHVHEGVGGIIGIEVVGDKGTVVCDYNCGGMFRAWTEEDGEEKCLIFRKEGWESGPDK</sequence>
<dbReference type="InterPro" id="IPR029055">
    <property type="entry name" value="Ntn_hydrolases_N"/>
</dbReference>
<feature type="site" description="Cleavage; by autolysis" evidence="2">
    <location>
        <begin position="223"/>
        <end position="224"/>
    </location>
</feature>
<dbReference type="GO" id="GO:0005737">
    <property type="term" value="C:cytoplasm"/>
    <property type="evidence" value="ECO:0007669"/>
    <property type="project" value="TreeGrafter"/>
</dbReference>
<evidence type="ECO:0000313" key="3">
    <source>
        <dbReference type="EMBL" id="KAF2786932.1"/>
    </source>
</evidence>
<evidence type="ECO:0000256" key="1">
    <source>
        <dbReference type="PIRSR" id="PIRSR600246-1"/>
    </source>
</evidence>
<dbReference type="Pfam" id="PF01112">
    <property type="entry name" value="Asparaginase_2"/>
    <property type="match status" value="1"/>
</dbReference>
<dbReference type="SUPFAM" id="SSF56235">
    <property type="entry name" value="N-terminal nucleophile aminohydrolases (Ntn hydrolases)"/>
    <property type="match status" value="1"/>
</dbReference>
<protein>
    <submittedName>
        <fullName evidence="3">N-terminal nucleophile aminohydrolase</fullName>
    </submittedName>
</protein>
<accession>A0A6A6WS47</accession>
<evidence type="ECO:0000256" key="2">
    <source>
        <dbReference type="PIRSR" id="PIRSR600246-3"/>
    </source>
</evidence>
<evidence type="ECO:0000313" key="4">
    <source>
        <dbReference type="Proteomes" id="UP000799757"/>
    </source>
</evidence>
<dbReference type="Gene3D" id="3.60.20.30">
    <property type="entry name" value="(Glycosyl)asparaginase"/>
    <property type="match status" value="1"/>
</dbReference>
<dbReference type="CDD" id="cd04701">
    <property type="entry name" value="Asparaginase_2"/>
    <property type="match status" value="1"/>
</dbReference>
<dbReference type="GO" id="GO:0016787">
    <property type="term" value="F:hydrolase activity"/>
    <property type="evidence" value="ECO:0007669"/>
    <property type="project" value="UniProtKB-KW"/>
</dbReference>
<organism evidence="3 4">
    <name type="scientific">Melanomma pulvis-pyrius CBS 109.77</name>
    <dbReference type="NCBI Taxonomy" id="1314802"/>
    <lineage>
        <taxon>Eukaryota</taxon>
        <taxon>Fungi</taxon>
        <taxon>Dikarya</taxon>
        <taxon>Ascomycota</taxon>
        <taxon>Pezizomycotina</taxon>
        <taxon>Dothideomycetes</taxon>
        <taxon>Pleosporomycetidae</taxon>
        <taxon>Pleosporales</taxon>
        <taxon>Melanommataceae</taxon>
        <taxon>Melanomma</taxon>
    </lineage>
</organism>
<name>A0A6A6WS47_9PLEO</name>
<dbReference type="PANTHER" id="PTHR10188:SF43">
    <property type="entry name" value="ASPARAGINASE (EUROFUNG)"/>
    <property type="match status" value="1"/>
</dbReference>
<dbReference type="PANTHER" id="PTHR10188">
    <property type="entry name" value="L-ASPARAGINASE"/>
    <property type="match status" value="1"/>
</dbReference>
<dbReference type="AlphaFoldDB" id="A0A6A6WS47"/>
<proteinExistence type="predicted"/>
<dbReference type="OrthoDB" id="2262349at2759"/>
<reference evidence="3" key="1">
    <citation type="journal article" date="2020" name="Stud. Mycol.">
        <title>101 Dothideomycetes genomes: a test case for predicting lifestyles and emergence of pathogens.</title>
        <authorList>
            <person name="Haridas S."/>
            <person name="Albert R."/>
            <person name="Binder M."/>
            <person name="Bloem J."/>
            <person name="Labutti K."/>
            <person name="Salamov A."/>
            <person name="Andreopoulos B."/>
            <person name="Baker S."/>
            <person name="Barry K."/>
            <person name="Bills G."/>
            <person name="Bluhm B."/>
            <person name="Cannon C."/>
            <person name="Castanera R."/>
            <person name="Culley D."/>
            <person name="Daum C."/>
            <person name="Ezra D."/>
            <person name="Gonzalez J."/>
            <person name="Henrissat B."/>
            <person name="Kuo A."/>
            <person name="Liang C."/>
            <person name="Lipzen A."/>
            <person name="Lutzoni F."/>
            <person name="Magnuson J."/>
            <person name="Mondo S."/>
            <person name="Nolan M."/>
            <person name="Ohm R."/>
            <person name="Pangilinan J."/>
            <person name="Park H.-J."/>
            <person name="Ramirez L."/>
            <person name="Alfaro M."/>
            <person name="Sun H."/>
            <person name="Tritt A."/>
            <person name="Yoshinaga Y."/>
            <person name="Zwiers L.-H."/>
            <person name="Turgeon B."/>
            <person name="Goodwin S."/>
            <person name="Spatafora J."/>
            <person name="Crous P."/>
            <person name="Grigoriev I."/>
        </authorList>
    </citation>
    <scope>NUCLEOTIDE SEQUENCE</scope>
    <source>
        <strain evidence="3">CBS 109.77</strain>
    </source>
</reference>
<gene>
    <name evidence="3" type="ORF">K505DRAFT_330005</name>
</gene>
<dbReference type="InterPro" id="IPR000246">
    <property type="entry name" value="Peptidase_T2"/>
</dbReference>
<feature type="active site" description="Nucleophile" evidence="1">
    <location>
        <position position="224"/>
    </location>
</feature>
<dbReference type="EMBL" id="MU002385">
    <property type="protein sequence ID" value="KAF2786932.1"/>
    <property type="molecule type" value="Genomic_DNA"/>
</dbReference>
<keyword evidence="3" id="KW-0378">Hydrolase</keyword>
<dbReference type="Proteomes" id="UP000799757">
    <property type="component" value="Unassembled WGS sequence"/>
</dbReference>